<dbReference type="EC" id="2.7.6.1" evidence="1"/>
<keyword evidence="6" id="KW-0418">Kinase</keyword>
<evidence type="ECO:0000313" key="11">
    <source>
        <dbReference type="EMBL" id="MFD1673110.1"/>
    </source>
</evidence>
<keyword evidence="12" id="KW-1185">Reference proteome</keyword>
<dbReference type="RefSeq" id="WP_377940446.1">
    <property type="nucleotide sequence ID" value="NZ_JBHUCX010000001.1"/>
</dbReference>
<keyword evidence="7" id="KW-0067">ATP-binding</keyword>
<keyword evidence="2 11" id="KW-0808">Transferase</keyword>
<dbReference type="InterPro" id="IPR029057">
    <property type="entry name" value="PRTase-like"/>
</dbReference>
<evidence type="ECO:0000259" key="10">
    <source>
        <dbReference type="Pfam" id="PF13793"/>
    </source>
</evidence>
<organism evidence="11 12">
    <name type="scientific">Alicyclobacillus fodiniaquatilis</name>
    <dbReference type="NCBI Taxonomy" id="1661150"/>
    <lineage>
        <taxon>Bacteria</taxon>
        <taxon>Bacillati</taxon>
        <taxon>Bacillota</taxon>
        <taxon>Bacilli</taxon>
        <taxon>Bacillales</taxon>
        <taxon>Alicyclobacillaceae</taxon>
        <taxon>Alicyclobacillus</taxon>
    </lineage>
</organism>
<sequence length="331" mass="35911">MAGDIKIFAGQSGKTFATRICDYLGVQLGQSEVIQFSDGNLFVRIQETVRDKEVFLVQPIGLKPNDEFVEILFWLDAFKRASANSVTAVIPYFGYAKGDKKDEPRVSIRARVCAEAIELAGADRVVTMDLHSPQIQGFFKRPVDHLIASPILCAAFKRFAIENFVVVSPDPGFAKQARKYASQLGVSVAIGDKIRTGHDERASVLELIGDVAGKNALIVDDFSTSGGTLADIARMVREKGANRIFAALSHVLLDAKGVARIEDSPIELVIGTDTVINEHAQASAKFVTTSVAPLFAEALNRIHHSDSVSSLFDDIPEKVFAHAVLDAKVLS</sequence>
<comment type="caution">
    <text evidence="11">The sequence shown here is derived from an EMBL/GenBank/DDBJ whole genome shotgun (WGS) entry which is preliminary data.</text>
</comment>
<keyword evidence="8" id="KW-0460">Magnesium</keyword>
<dbReference type="PROSITE" id="PS00114">
    <property type="entry name" value="PRPP_SYNTHASE"/>
    <property type="match status" value="1"/>
</dbReference>
<dbReference type="SUPFAM" id="SSF53271">
    <property type="entry name" value="PRTase-like"/>
    <property type="match status" value="1"/>
</dbReference>
<dbReference type="Pfam" id="PF14572">
    <property type="entry name" value="Pribosyl_synth"/>
    <property type="match status" value="1"/>
</dbReference>
<evidence type="ECO:0000256" key="2">
    <source>
        <dbReference type="ARBA" id="ARBA00022679"/>
    </source>
</evidence>
<evidence type="ECO:0000256" key="1">
    <source>
        <dbReference type="ARBA" id="ARBA00013247"/>
    </source>
</evidence>
<name>A0ABW4JAX6_9BACL</name>
<evidence type="ECO:0000313" key="12">
    <source>
        <dbReference type="Proteomes" id="UP001597079"/>
    </source>
</evidence>
<keyword evidence="4" id="KW-0545">Nucleotide biosynthesis</keyword>
<dbReference type="PANTHER" id="PTHR10210">
    <property type="entry name" value="RIBOSE-PHOSPHATE DIPHOSPHOKINASE FAMILY MEMBER"/>
    <property type="match status" value="1"/>
</dbReference>
<dbReference type="NCBIfam" id="TIGR01251">
    <property type="entry name" value="ribP_PPkin"/>
    <property type="match status" value="1"/>
</dbReference>
<dbReference type="SMART" id="SM01400">
    <property type="entry name" value="Pribosyltran_N"/>
    <property type="match status" value="1"/>
</dbReference>
<protein>
    <recommendedName>
        <fullName evidence="1">ribose-phosphate diphosphokinase</fullName>
        <ecNumber evidence="1">2.7.6.1</ecNumber>
    </recommendedName>
</protein>
<proteinExistence type="predicted"/>
<keyword evidence="3" id="KW-0479">Metal-binding</keyword>
<dbReference type="NCBIfam" id="NF002320">
    <property type="entry name" value="PRK01259.1"/>
    <property type="match status" value="1"/>
</dbReference>
<dbReference type="GO" id="GO:0004749">
    <property type="term" value="F:ribose phosphate diphosphokinase activity"/>
    <property type="evidence" value="ECO:0007669"/>
    <property type="project" value="UniProtKB-EC"/>
</dbReference>
<dbReference type="Pfam" id="PF13793">
    <property type="entry name" value="Pribosyltran_N"/>
    <property type="match status" value="1"/>
</dbReference>
<gene>
    <name evidence="11" type="ORF">ACFSB2_00045</name>
</gene>
<dbReference type="Proteomes" id="UP001597079">
    <property type="component" value="Unassembled WGS sequence"/>
</dbReference>
<dbReference type="Gene3D" id="3.40.50.2020">
    <property type="match status" value="2"/>
</dbReference>
<dbReference type="InterPro" id="IPR029099">
    <property type="entry name" value="Pribosyltran_N"/>
</dbReference>
<dbReference type="EMBL" id="JBHUCX010000001">
    <property type="protein sequence ID" value="MFD1673110.1"/>
    <property type="molecule type" value="Genomic_DNA"/>
</dbReference>
<dbReference type="InterPro" id="IPR005946">
    <property type="entry name" value="Rib-P_diPkinase"/>
</dbReference>
<dbReference type="InterPro" id="IPR000842">
    <property type="entry name" value="PRib_PP_synth_CS"/>
</dbReference>
<evidence type="ECO:0000256" key="4">
    <source>
        <dbReference type="ARBA" id="ARBA00022727"/>
    </source>
</evidence>
<evidence type="ECO:0000256" key="9">
    <source>
        <dbReference type="ARBA" id="ARBA00049535"/>
    </source>
</evidence>
<dbReference type="InterPro" id="IPR000836">
    <property type="entry name" value="PRTase_dom"/>
</dbReference>
<comment type="catalytic activity">
    <reaction evidence="9">
        <text>D-ribose 5-phosphate + ATP = 5-phospho-alpha-D-ribose 1-diphosphate + AMP + H(+)</text>
        <dbReference type="Rhea" id="RHEA:15609"/>
        <dbReference type="ChEBI" id="CHEBI:15378"/>
        <dbReference type="ChEBI" id="CHEBI:30616"/>
        <dbReference type="ChEBI" id="CHEBI:58017"/>
        <dbReference type="ChEBI" id="CHEBI:78346"/>
        <dbReference type="ChEBI" id="CHEBI:456215"/>
        <dbReference type="EC" id="2.7.6.1"/>
    </reaction>
</comment>
<reference evidence="12" key="1">
    <citation type="journal article" date="2019" name="Int. J. Syst. Evol. Microbiol.">
        <title>The Global Catalogue of Microorganisms (GCM) 10K type strain sequencing project: providing services to taxonomists for standard genome sequencing and annotation.</title>
        <authorList>
            <consortium name="The Broad Institute Genomics Platform"/>
            <consortium name="The Broad Institute Genome Sequencing Center for Infectious Disease"/>
            <person name="Wu L."/>
            <person name="Ma J."/>
        </authorList>
    </citation>
    <scope>NUCLEOTIDE SEQUENCE [LARGE SCALE GENOMIC DNA]</scope>
    <source>
        <strain evidence="12">CGMCC 1.12286</strain>
    </source>
</reference>
<accession>A0ABW4JAX6</accession>
<evidence type="ECO:0000256" key="6">
    <source>
        <dbReference type="ARBA" id="ARBA00022777"/>
    </source>
</evidence>
<evidence type="ECO:0000256" key="7">
    <source>
        <dbReference type="ARBA" id="ARBA00022840"/>
    </source>
</evidence>
<keyword evidence="5" id="KW-0547">Nucleotide-binding</keyword>
<feature type="domain" description="Ribose-phosphate pyrophosphokinase N-terminal" evidence="10">
    <location>
        <begin position="5"/>
        <end position="121"/>
    </location>
</feature>
<evidence type="ECO:0000256" key="3">
    <source>
        <dbReference type="ARBA" id="ARBA00022723"/>
    </source>
</evidence>
<dbReference type="PANTHER" id="PTHR10210:SF32">
    <property type="entry name" value="RIBOSE-PHOSPHATE PYROPHOSPHOKINASE 2"/>
    <property type="match status" value="1"/>
</dbReference>
<dbReference type="CDD" id="cd06223">
    <property type="entry name" value="PRTases_typeI"/>
    <property type="match status" value="1"/>
</dbReference>
<evidence type="ECO:0000256" key="8">
    <source>
        <dbReference type="ARBA" id="ARBA00022842"/>
    </source>
</evidence>
<evidence type="ECO:0000256" key="5">
    <source>
        <dbReference type="ARBA" id="ARBA00022741"/>
    </source>
</evidence>